<dbReference type="InterPro" id="IPR036895">
    <property type="entry name" value="Uracil-DNA_glycosylase-like_sf"/>
</dbReference>
<dbReference type="RefSeq" id="WP_270212896.1">
    <property type="nucleotide sequence ID" value="NZ_CATZZN010000004.1"/>
</dbReference>
<evidence type="ECO:0000313" key="2">
    <source>
        <dbReference type="Proteomes" id="UP000718012"/>
    </source>
</evidence>
<dbReference type="Gene3D" id="3.40.470.10">
    <property type="entry name" value="Uracil-DNA glycosylase-like domain"/>
    <property type="match status" value="1"/>
</dbReference>
<proteinExistence type="predicted"/>
<gene>
    <name evidence="1" type="ORF">K8U81_06665</name>
</gene>
<dbReference type="Proteomes" id="UP000718012">
    <property type="component" value="Unassembled WGS sequence"/>
</dbReference>
<evidence type="ECO:0008006" key="3">
    <source>
        <dbReference type="Google" id="ProtNLM"/>
    </source>
</evidence>
<protein>
    <recommendedName>
        <fullName evidence="3">Uracil-DNA glycosylase-like domain-containing protein</fullName>
    </recommendedName>
</protein>
<accession>A0A921FDZ9</accession>
<dbReference type="AlphaFoldDB" id="A0A921FDZ9"/>
<evidence type="ECO:0000313" key="1">
    <source>
        <dbReference type="EMBL" id="HJF07858.1"/>
    </source>
</evidence>
<dbReference type="SUPFAM" id="SSF52141">
    <property type="entry name" value="Uracil-DNA glycosylase-like"/>
    <property type="match status" value="1"/>
</dbReference>
<comment type="caution">
    <text evidence="1">The sequence shown here is derived from an EMBL/GenBank/DDBJ whole genome shotgun (WGS) entry which is preliminary data.</text>
</comment>
<organism evidence="1 2">
    <name type="scientific">Phocaeicola coprocola</name>
    <dbReference type="NCBI Taxonomy" id="310298"/>
    <lineage>
        <taxon>Bacteria</taxon>
        <taxon>Pseudomonadati</taxon>
        <taxon>Bacteroidota</taxon>
        <taxon>Bacteroidia</taxon>
        <taxon>Bacteroidales</taxon>
        <taxon>Bacteroidaceae</taxon>
        <taxon>Phocaeicola</taxon>
    </lineage>
</organism>
<reference evidence="1" key="2">
    <citation type="submission" date="2021-09" db="EMBL/GenBank/DDBJ databases">
        <authorList>
            <person name="Gilroy R."/>
        </authorList>
    </citation>
    <scope>NUCLEOTIDE SEQUENCE</scope>
    <source>
        <strain evidence="1">CHK165-8395</strain>
    </source>
</reference>
<reference evidence="1" key="1">
    <citation type="journal article" date="2021" name="PeerJ">
        <title>Extensive microbial diversity within the chicken gut microbiome revealed by metagenomics and culture.</title>
        <authorList>
            <person name="Gilroy R."/>
            <person name="Ravi A."/>
            <person name="Getino M."/>
            <person name="Pursley I."/>
            <person name="Horton D.L."/>
            <person name="Alikhan N.F."/>
            <person name="Baker D."/>
            <person name="Gharbi K."/>
            <person name="Hall N."/>
            <person name="Watson M."/>
            <person name="Adriaenssens E.M."/>
            <person name="Foster-Nyarko E."/>
            <person name="Jarju S."/>
            <person name="Secka A."/>
            <person name="Antonio M."/>
            <person name="Oren A."/>
            <person name="Chaudhuri R.R."/>
            <person name="La Ragione R."/>
            <person name="Hildebrand F."/>
            <person name="Pallen M.J."/>
        </authorList>
    </citation>
    <scope>NUCLEOTIDE SEQUENCE</scope>
    <source>
        <strain evidence="1">CHK165-8395</strain>
    </source>
</reference>
<sequence>MVENKELDKICMKHFQGRPYVADGIFYSSPTELWNYIHPKVLFVLKQPNSDELLGEDYREYDFETCIREQVWRELLKRLYGIMNTTQSAVPDYTKITERKVLKETFTHYPFAVINIIKDIGAGITSTAELKKYAIENTHFLKEQLDILHPDIIVCCGNGVFDIVNQSITPPIESSGNWLKYNAARNIIFFDTYHPGKPNANNILKEAYEKPLREYSNHLKNKK</sequence>
<name>A0A921FDZ9_9BACT</name>
<dbReference type="EMBL" id="DYXD01000150">
    <property type="protein sequence ID" value="HJF07858.1"/>
    <property type="molecule type" value="Genomic_DNA"/>
</dbReference>